<dbReference type="EC" id="2.7.7.6" evidence="2"/>
<dbReference type="GO" id="GO:0003677">
    <property type="term" value="F:DNA binding"/>
    <property type="evidence" value="ECO:0007669"/>
    <property type="project" value="InterPro"/>
</dbReference>
<dbReference type="GO" id="GO:0000428">
    <property type="term" value="C:DNA-directed RNA polymerase complex"/>
    <property type="evidence" value="ECO:0007669"/>
    <property type="project" value="UniProtKB-KW"/>
</dbReference>
<dbReference type="EMBL" id="HBUE01172585">
    <property type="protein sequence ID" value="CAG6515889.1"/>
    <property type="molecule type" value="Transcribed_RNA"/>
</dbReference>
<dbReference type="FunFam" id="3.90.1110.10:FF:000006">
    <property type="entry name" value="DNA-directed RNA polymerase subunit beta"/>
    <property type="match status" value="1"/>
</dbReference>
<dbReference type="Gene3D" id="3.90.1110.10">
    <property type="entry name" value="RNA polymerase Rpb2, domain 2"/>
    <property type="match status" value="1"/>
</dbReference>
<reference evidence="8" key="1">
    <citation type="submission" date="2021-05" db="EMBL/GenBank/DDBJ databases">
        <authorList>
            <person name="Alioto T."/>
            <person name="Alioto T."/>
            <person name="Gomez Garrido J."/>
        </authorList>
    </citation>
    <scope>NUCLEOTIDE SEQUENCE</scope>
</reference>
<organism evidence="8">
    <name type="scientific">Culex pipiens</name>
    <name type="common">House mosquito</name>
    <dbReference type="NCBI Taxonomy" id="7175"/>
    <lineage>
        <taxon>Eukaryota</taxon>
        <taxon>Metazoa</taxon>
        <taxon>Ecdysozoa</taxon>
        <taxon>Arthropoda</taxon>
        <taxon>Hexapoda</taxon>
        <taxon>Insecta</taxon>
        <taxon>Pterygota</taxon>
        <taxon>Neoptera</taxon>
        <taxon>Endopterygota</taxon>
        <taxon>Diptera</taxon>
        <taxon>Nematocera</taxon>
        <taxon>Culicoidea</taxon>
        <taxon>Culicidae</taxon>
        <taxon>Culicinae</taxon>
        <taxon>Culicini</taxon>
        <taxon>Culex</taxon>
        <taxon>Culex</taxon>
    </lineage>
</organism>
<evidence type="ECO:0000256" key="3">
    <source>
        <dbReference type="ARBA" id="ARBA00022478"/>
    </source>
</evidence>
<dbReference type="InterPro" id="IPR007644">
    <property type="entry name" value="RNA_pol_bsu_protrusion"/>
</dbReference>
<dbReference type="InterPro" id="IPR015712">
    <property type="entry name" value="DNA-dir_RNA_pol_su2"/>
</dbReference>
<dbReference type="EMBL" id="HBUE01278042">
    <property type="protein sequence ID" value="CAG6567389.1"/>
    <property type="molecule type" value="Transcribed_RNA"/>
</dbReference>
<keyword evidence="4" id="KW-0808">Transferase</keyword>
<sequence>MGLNEKDWDAGSKNLKKVQKTLEDKWKLVPAFLQIKGLVKQHIDSFNYFINVDIKNIVRANDEVKSDADPCFYLKYLNVAIGMPDVEEGFNNTKSTTPHECRLRDMTYAAPITVDIEYTRGTQRVVRNGLLIGRMPIMLRSSNCVLSGKSEYELSKVNECPLDPGGYFVIRGTEKVILIQEQVSWNKMLTEDYNNVIQCQVTSSTHEKKSRTILLSKHGKYYLKHNSMTEEIPVAIIFKAMGIASDQEIMQLVGIDTETQKRLAPSLLEAANHKVYTQQRALEYMGSKLIAKRFTTAATKYKTTADEARDLLATTILAHVPVNNFNFQVRSWL</sequence>
<accession>A0A8D8J633</accession>
<evidence type="ECO:0000256" key="4">
    <source>
        <dbReference type="ARBA" id="ARBA00022679"/>
    </source>
</evidence>
<dbReference type="AlphaFoldDB" id="A0A8D8J633"/>
<feature type="domain" description="RNA polymerase beta subunit protrusion" evidence="7">
    <location>
        <begin position="37"/>
        <end position="300"/>
    </location>
</feature>
<evidence type="ECO:0000259" key="7">
    <source>
        <dbReference type="Pfam" id="PF04563"/>
    </source>
</evidence>
<evidence type="ECO:0000313" key="8">
    <source>
        <dbReference type="EMBL" id="CAG6567389.1"/>
    </source>
</evidence>
<comment type="similarity">
    <text evidence="1">Belongs to the RNA polymerase beta chain family.</text>
</comment>
<dbReference type="Pfam" id="PF04563">
    <property type="entry name" value="RNA_pol_Rpb2_1"/>
    <property type="match status" value="1"/>
</dbReference>
<dbReference type="PANTHER" id="PTHR20856">
    <property type="entry name" value="DNA-DIRECTED RNA POLYMERASE I SUBUNIT 2"/>
    <property type="match status" value="1"/>
</dbReference>
<protein>
    <recommendedName>
        <fullName evidence="2">DNA-directed RNA polymerase</fullName>
        <ecNumber evidence="2">2.7.7.6</ecNumber>
    </recommendedName>
</protein>
<keyword evidence="6" id="KW-0804">Transcription</keyword>
<dbReference type="EMBL" id="HBUE01278041">
    <property type="protein sequence ID" value="CAG6567388.1"/>
    <property type="molecule type" value="Transcribed_RNA"/>
</dbReference>
<keyword evidence="5" id="KW-0548">Nucleotidyltransferase</keyword>
<dbReference type="GO" id="GO:0032549">
    <property type="term" value="F:ribonucleoside binding"/>
    <property type="evidence" value="ECO:0007669"/>
    <property type="project" value="InterPro"/>
</dbReference>
<dbReference type="SUPFAM" id="SSF64484">
    <property type="entry name" value="beta and beta-prime subunits of DNA dependent RNA-polymerase"/>
    <property type="match status" value="1"/>
</dbReference>
<evidence type="ECO:0000256" key="1">
    <source>
        <dbReference type="ARBA" id="ARBA00006835"/>
    </source>
</evidence>
<evidence type="ECO:0000256" key="2">
    <source>
        <dbReference type="ARBA" id="ARBA00012418"/>
    </source>
</evidence>
<name>A0A8D8J633_CULPI</name>
<dbReference type="InterPro" id="IPR037034">
    <property type="entry name" value="RNA_pol_Rpb2_2_sf"/>
</dbReference>
<evidence type="ECO:0000256" key="6">
    <source>
        <dbReference type="ARBA" id="ARBA00023163"/>
    </source>
</evidence>
<proteinExistence type="inferred from homology"/>
<dbReference type="GO" id="GO:0003899">
    <property type="term" value="F:DNA-directed RNA polymerase activity"/>
    <property type="evidence" value="ECO:0007669"/>
    <property type="project" value="UniProtKB-EC"/>
</dbReference>
<keyword evidence="3 8" id="KW-0240">DNA-directed RNA polymerase</keyword>
<dbReference type="GO" id="GO:0006351">
    <property type="term" value="P:DNA-templated transcription"/>
    <property type="evidence" value="ECO:0007669"/>
    <property type="project" value="InterPro"/>
</dbReference>
<dbReference type="EMBL" id="HBUE01172584">
    <property type="protein sequence ID" value="CAG6515888.1"/>
    <property type="molecule type" value="Transcribed_RNA"/>
</dbReference>
<evidence type="ECO:0000256" key="5">
    <source>
        <dbReference type="ARBA" id="ARBA00022695"/>
    </source>
</evidence>